<dbReference type="AlphaFoldDB" id="K9W0T6"/>
<evidence type="ECO:0000256" key="2">
    <source>
        <dbReference type="SAM" id="SignalP"/>
    </source>
</evidence>
<evidence type="ECO:0000256" key="1">
    <source>
        <dbReference type="SAM" id="MobiDB-lite"/>
    </source>
</evidence>
<evidence type="ECO:0000313" key="3">
    <source>
        <dbReference type="EMBL" id="AFZ13362.1"/>
    </source>
</evidence>
<dbReference type="STRING" id="1173022.Cri9333_2496"/>
<organism evidence="3 4">
    <name type="scientific">Crinalium epipsammum PCC 9333</name>
    <dbReference type="NCBI Taxonomy" id="1173022"/>
    <lineage>
        <taxon>Bacteria</taxon>
        <taxon>Bacillati</taxon>
        <taxon>Cyanobacteriota</taxon>
        <taxon>Cyanophyceae</taxon>
        <taxon>Gomontiellales</taxon>
        <taxon>Gomontiellaceae</taxon>
        <taxon>Crinalium</taxon>
    </lineage>
</organism>
<accession>K9W0T6</accession>
<dbReference type="KEGG" id="cep:Cri9333_2496"/>
<sequence length="115" mass="12531">MNRVFGWLQTMQLRQVITACFLGLILFVSAAFGQFTTPQAFAATTTPEASSYQVPQQDKESGGNPLQNAAETIKEKLNLDEPLPPSTKTFIKQVQGEDVQAVEPRPSGKGSEAME</sequence>
<feature type="region of interest" description="Disordered" evidence="1">
    <location>
        <begin position="43"/>
        <end position="115"/>
    </location>
</feature>
<keyword evidence="4" id="KW-1185">Reference proteome</keyword>
<evidence type="ECO:0000313" key="4">
    <source>
        <dbReference type="Proteomes" id="UP000010472"/>
    </source>
</evidence>
<reference evidence="3 4" key="1">
    <citation type="submission" date="2012-06" db="EMBL/GenBank/DDBJ databases">
        <title>Finished chromosome of genome of Crinalium epipsammum PCC 9333.</title>
        <authorList>
            <consortium name="US DOE Joint Genome Institute"/>
            <person name="Gugger M."/>
            <person name="Coursin T."/>
            <person name="Rippka R."/>
            <person name="Tandeau De Marsac N."/>
            <person name="Huntemann M."/>
            <person name="Wei C.-L."/>
            <person name="Han J."/>
            <person name="Detter J.C."/>
            <person name="Han C."/>
            <person name="Tapia R."/>
            <person name="Davenport K."/>
            <person name="Daligault H."/>
            <person name="Erkkila T."/>
            <person name="Gu W."/>
            <person name="Munk A.C.C."/>
            <person name="Teshima H."/>
            <person name="Xu Y."/>
            <person name="Chain P."/>
            <person name="Chen A."/>
            <person name="Krypides N."/>
            <person name="Mavromatis K."/>
            <person name="Markowitz V."/>
            <person name="Szeto E."/>
            <person name="Ivanova N."/>
            <person name="Mikhailova N."/>
            <person name="Ovchinnikova G."/>
            <person name="Pagani I."/>
            <person name="Pati A."/>
            <person name="Goodwin L."/>
            <person name="Peters L."/>
            <person name="Pitluck S."/>
            <person name="Woyke T."/>
            <person name="Kerfeld C."/>
        </authorList>
    </citation>
    <scope>NUCLEOTIDE SEQUENCE [LARGE SCALE GENOMIC DNA]</scope>
    <source>
        <strain evidence="3 4">PCC 9333</strain>
    </source>
</reference>
<dbReference type="eggNOG" id="ENOG5033CXT">
    <property type="taxonomic scope" value="Bacteria"/>
</dbReference>
<evidence type="ECO:0008006" key="5">
    <source>
        <dbReference type="Google" id="ProtNLM"/>
    </source>
</evidence>
<dbReference type="PATRIC" id="fig|1173022.3.peg.2697"/>
<dbReference type="RefSeq" id="WP_015203476.1">
    <property type="nucleotide sequence ID" value="NC_019753.1"/>
</dbReference>
<name>K9W0T6_9CYAN</name>
<dbReference type="OrthoDB" id="513318at2"/>
<dbReference type="HOGENOM" id="CLU_2104923_0_0_3"/>
<dbReference type="Proteomes" id="UP000010472">
    <property type="component" value="Chromosome"/>
</dbReference>
<gene>
    <name evidence="3" type="ORF">Cri9333_2496</name>
</gene>
<keyword evidence="2" id="KW-0732">Signal</keyword>
<dbReference type="EMBL" id="CP003620">
    <property type="protein sequence ID" value="AFZ13362.1"/>
    <property type="molecule type" value="Genomic_DNA"/>
</dbReference>
<proteinExistence type="predicted"/>
<protein>
    <recommendedName>
        <fullName evidence="5">Low temperature-induced protein</fullName>
    </recommendedName>
</protein>
<feature type="signal peptide" evidence="2">
    <location>
        <begin position="1"/>
        <end position="42"/>
    </location>
</feature>
<feature type="chain" id="PRO_5003937147" description="Low temperature-induced protein" evidence="2">
    <location>
        <begin position="43"/>
        <end position="115"/>
    </location>
</feature>